<feature type="domain" description="Bacterial surface antigen (D15)" evidence="5">
    <location>
        <begin position="321"/>
        <end position="627"/>
    </location>
</feature>
<dbReference type="Pfam" id="PF01103">
    <property type="entry name" value="Omp85"/>
    <property type="match status" value="1"/>
</dbReference>
<dbReference type="InterPro" id="IPR000184">
    <property type="entry name" value="Bac_surfAg_D15"/>
</dbReference>
<protein>
    <recommendedName>
        <fullName evidence="8">Outer membrane protein assembly factor BamA</fullName>
    </recommendedName>
</protein>
<keyword evidence="2" id="KW-1134">Transmembrane beta strand</keyword>
<dbReference type="Gene3D" id="3.10.20.310">
    <property type="entry name" value="membrane protein fhac"/>
    <property type="match status" value="3"/>
</dbReference>
<evidence type="ECO:0000313" key="7">
    <source>
        <dbReference type="EMBL" id="HGZ12111.1"/>
    </source>
</evidence>
<dbReference type="AlphaFoldDB" id="A0A7C5AM58"/>
<evidence type="ECO:0000256" key="4">
    <source>
        <dbReference type="ARBA" id="ARBA00023136"/>
    </source>
</evidence>
<evidence type="ECO:0000256" key="1">
    <source>
        <dbReference type="ARBA" id="ARBA00004370"/>
    </source>
</evidence>
<dbReference type="InterPro" id="IPR039910">
    <property type="entry name" value="D15-like"/>
</dbReference>
<gene>
    <name evidence="7" type="ORF">ENW48_07830</name>
</gene>
<dbReference type="Gene3D" id="2.40.160.50">
    <property type="entry name" value="membrane protein fhac: a member of the omp85/tpsb transporter family"/>
    <property type="match status" value="1"/>
</dbReference>
<evidence type="ECO:0000259" key="5">
    <source>
        <dbReference type="Pfam" id="PF01103"/>
    </source>
</evidence>
<dbReference type="PANTHER" id="PTHR12815:SF18">
    <property type="entry name" value="SORTING AND ASSEMBLY MACHINERY COMPONENT 50 HOMOLOG"/>
    <property type="match status" value="1"/>
</dbReference>
<comment type="subcellular location">
    <subcellularLocation>
        <location evidence="1">Membrane</location>
    </subcellularLocation>
</comment>
<evidence type="ECO:0008006" key="8">
    <source>
        <dbReference type="Google" id="ProtNLM"/>
    </source>
</evidence>
<evidence type="ECO:0000256" key="2">
    <source>
        <dbReference type="ARBA" id="ARBA00022452"/>
    </source>
</evidence>
<evidence type="ECO:0000256" key="3">
    <source>
        <dbReference type="ARBA" id="ARBA00022692"/>
    </source>
</evidence>
<sequence length="627" mass="70792">MWGMTLTGYCFTDLFSRRWGSLLAFLLFGGLTLWGLTAWGAEMEISEERLFLRSLKIVGAQTLSVQELKDELGLEPPSRLPWKKPPVFRREELESDIDRLYLAYRKQGFYHVQIDAETTVRNGLVDVEILIREGPWVKVSRIELTGAELPGPVLERLREAGPLKVGERFTQPGYEGLKRDYLTYFLDHGHPYARIEGKVLIDEEANTAEIFFTVDPGPLCFFGETFITGQEKTPERVIRGKLTFKPGDLFSYREIYESQRRLYALDLFQNVSITPKEVPPEVQHIPVLLVVKEKKQRSVRLGLGYGSEDQFRARVGLRWRNLAGGGRLLDLDAKYSFLESRLTGTLTNPRVLNTPLDLVLQTSLEERAYPFINSYRDQTFNFQTLLEVNLPWKWRLSWGHVFGLDRPYNLPGDLLPLRLTVPGKTYRSSLAVVQLRQDTTNDPVDPTTGGIITLVGHVAPKFLGSNLQFGSVVAEVRRYQGLGNTGVVLAERFKFGLIEALEDTRAIPLFRRFYAGGAKSVRGYRLDYLGPRTTDGTPIGGTALVEGSLEARIPLYKQLRAVAFLDFGNVYLNPGNLDLGQLKYASGVGLRYQTPVGPVGLDVGFPLNPIDPVKDNYRIYLSIGQTF</sequence>
<evidence type="ECO:0000259" key="6">
    <source>
        <dbReference type="Pfam" id="PF07244"/>
    </source>
</evidence>
<feature type="domain" description="POTRA" evidence="6">
    <location>
        <begin position="224"/>
        <end position="294"/>
    </location>
</feature>
<dbReference type="Pfam" id="PF07244">
    <property type="entry name" value="POTRA"/>
    <property type="match status" value="2"/>
</dbReference>
<dbReference type="EMBL" id="DTKJ01000055">
    <property type="protein sequence ID" value="HGZ12111.1"/>
    <property type="molecule type" value="Genomic_DNA"/>
</dbReference>
<feature type="domain" description="POTRA" evidence="6">
    <location>
        <begin position="53"/>
        <end position="134"/>
    </location>
</feature>
<dbReference type="PANTHER" id="PTHR12815">
    <property type="entry name" value="SORTING AND ASSEMBLY MACHINERY SAMM50 PROTEIN FAMILY MEMBER"/>
    <property type="match status" value="1"/>
</dbReference>
<comment type="caution">
    <text evidence="7">The sequence shown here is derived from an EMBL/GenBank/DDBJ whole genome shotgun (WGS) entry which is preliminary data.</text>
</comment>
<proteinExistence type="predicted"/>
<dbReference type="GO" id="GO:0019867">
    <property type="term" value="C:outer membrane"/>
    <property type="evidence" value="ECO:0007669"/>
    <property type="project" value="InterPro"/>
</dbReference>
<reference evidence="7" key="1">
    <citation type="journal article" date="2020" name="mSystems">
        <title>Genome- and Community-Level Interaction Insights into Carbon Utilization and Element Cycling Functions of Hydrothermarchaeota in Hydrothermal Sediment.</title>
        <authorList>
            <person name="Zhou Z."/>
            <person name="Liu Y."/>
            <person name="Xu W."/>
            <person name="Pan J."/>
            <person name="Luo Z.H."/>
            <person name="Li M."/>
        </authorList>
    </citation>
    <scope>NUCLEOTIDE SEQUENCE [LARGE SCALE GENOMIC DNA]</scope>
    <source>
        <strain evidence="7">SpSt-853</strain>
    </source>
</reference>
<keyword evidence="3" id="KW-0812">Transmembrane</keyword>
<keyword evidence="4" id="KW-0472">Membrane</keyword>
<name>A0A7C5AM58_9BACT</name>
<dbReference type="InterPro" id="IPR010827">
    <property type="entry name" value="BamA/TamA_POTRA"/>
</dbReference>
<accession>A0A7C5AM58</accession>
<organism evidence="7">
    <name type="scientific">Desulfobacca acetoxidans</name>
    <dbReference type="NCBI Taxonomy" id="60893"/>
    <lineage>
        <taxon>Bacteria</taxon>
        <taxon>Pseudomonadati</taxon>
        <taxon>Thermodesulfobacteriota</taxon>
        <taxon>Desulfobaccia</taxon>
        <taxon>Desulfobaccales</taxon>
        <taxon>Desulfobaccaceae</taxon>
        <taxon>Desulfobacca</taxon>
    </lineage>
</organism>